<organism evidence="8 9">
    <name type="scientific">Rhizoctonia solani</name>
    <dbReference type="NCBI Taxonomy" id="456999"/>
    <lineage>
        <taxon>Eukaryota</taxon>
        <taxon>Fungi</taxon>
        <taxon>Dikarya</taxon>
        <taxon>Basidiomycota</taxon>
        <taxon>Agaricomycotina</taxon>
        <taxon>Agaricomycetes</taxon>
        <taxon>Cantharellales</taxon>
        <taxon>Ceratobasidiaceae</taxon>
        <taxon>Rhizoctonia</taxon>
    </lineage>
</organism>
<dbReference type="InterPro" id="IPR011701">
    <property type="entry name" value="MFS"/>
</dbReference>
<feature type="transmembrane region" description="Helical" evidence="7">
    <location>
        <begin position="234"/>
        <end position="256"/>
    </location>
</feature>
<feature type="transmembrane region" description="Helical" evidence="7">
    <location>
        <begin position="412"/>
        <end position="434"/>
    </location>
</feature>
<feature type="compositionally biased region" description="Basic and acidic residues" evidence="6">
    <location>
        <begin position="328"/>
        <end position="337"/>
    </location>
</feature>
<dbReference type="PANTHER" id="PTHR23504:SF15">
    <property type="entry name" value="MAJOR FACILITATOR SUPERFAMILY (MFS) PROFILE DOMAIN-CONTAINING PROTEIN"/>
    <property type="match status" value="1"/>
</dbReference>
<feature type="region of interest" description="Disordered" evidence="6">
    <location>
        <begin position="266"/>
        <end position="286"/>
    </location>
</feature>
<dbReference type="SUPFAM" id="SSF103473">
    <property type="entry name" value="MFS general substrate transporter"/>
    <property type="match status" value="1"/>
</dbReference>
<reference evidence="8" key="1">
    <citation type="submission" date="2020-09" db="EMBL/GenBank/DDBJ databases">
        <title>Comparative genome analyses of four rice-infecting Rhizoctonia solani isolates reveal extensive enrichment of homogalacturonan modification genes.</title>
        <authorList>
            <person name="Lee D.-Y."/>
            <person name="Jeon J."/>
            <person name="Kim K.-T."/>
            <person name="Cheong K."/>
            <person name="Song H."/>
            <person name="Choi G."/>
            <person name="Ko J."/>
            <person name="Opiyo S.O."/>
            <person name="Zuo S."/>
            <person name="Madhav S."/>
            <person name="Lee Y.-H."/>
            <person name="Wang G.-L."/>
        </authorList>
    </citation>
    <scope>NUCLEOTIDE SEQUENCE</scope>
    <source>
        <strain evidence="8">AG1-IA B2</strain>
    </source>
</reference>
<keyword evidence="3 7" id="KW-0812">Transmembrane</keyword>
<name>A0A8H7I9Y0_9AGAM</name>
<dbReference type="AlphaFoldDB" id="A0A8H7I9Y0"/>
<feature type="compositionally biased region" description="Basic and acidic residues" evidence="6">
    <location>
        <begin position="9"/>
        <end position="21"/>
    </location>
</feature>
<dbReference type="Proteomes" id="UP000614334">
    <property type="component" value="Unassembled WGS sequence"/>
</dbReference>
<feature type="region of interest" description="Disordered" evidence="6">
    <location>
        <begin position="303"/>
        <end position="337"/>
    </location>
</feature>
<feature type="transmembrane region" description="Helical" evidence="7">
    <location>
        <begin position="528"/>
        <end position="547"/>
    </location>
</feature>
<sequence>MPTSQNSDRTVDARPQGHESQTDPESPQQPVRQTPVPKLQLLTVCVSRIAEPFAYTQIFPYVNQMVWDLGVTDDPKKVGFYSGMIDSSFAFAQVLTVYSYGALSDRIGRKPVVLMGTFGVALSAALFGLSSSFTHMMAARMVGGRPPFRLYSRTPFDLGEITDDTNQAAGMQLSIFSRCQSLSLLSVAYPIYALCYPIGSFIGPLVGGALANPNESIPHLVPAFLHGLFDKYPYMLPSMAACTVAAMSFAFVFIFLEETLPSMVRRKARKRSGASTPTSLYGARGEHSSEQYILTLGQYSGSEQSAESSSSASPSTEHSRYSSASTRVGEDELPKKCPSETDALLATADDEDEDEQPHNWTVRELLKLPELRQLYRSSMILSFIAESYVVVFVLFAYTKIQYGGLGFEPAEIGFVLATAGGISFALQILVLPVILRRAKPTKTFEACMMLWPIGFAIPPILNIIARTASENGKHPIGPAASATIWVGIWGAQLITKLACMGYAMNMVIARQSAPDQRALGTTNGLNQLFMCIARMFAPAAVSTIFALSSENNWLGGHLVWVIMIILSLLGWKACVWK</sequence>
<feature type="transmembrane region" description="Helical" evidence="7">
    <location>
        <begin position="112"/>
        <end position="133"/>
    </location>
</feature>
<feature type="transmembrane region" description="Helical" evidence="7">
    <location>
        <begin position="380"/>
        <end position="400"/>
    </location>
</feature>
<dbReference type="InterPro" id="IPR036259">
    <property type="entry name" value="MFS_trans_sf"/>
</dbReference>
<proteinExistence type="predicted"/>
<keyword evidence="5 7" id="KW-0472">Membrane</keyword>
<feature type="region of interest" description="Disordered" evidence="6">
    <location>
        <begin position="1"/>
        <end position="33"/>
    </location>
</feature>
<evidence type="ECO:0000313" key="8">
    <source>
        <dbReference type="EMBL" id="KAF8753309.1"/>
    </source>
</evidence>
<comment type="caution">
    <text evidence="8">The sequence shown here is derived from an EMBL/GenBank/DDBJ whole genome shotgun (WGS) entry which is preliminary data.</text>
</comment>
<keyword evidence="2" id="KW-0813">Transport</keyword>
<evidence type="ECO:0000313" key="9">
    <source>
        <dbReference type="Proteomes" id="UP000614334"/>
    </source>
</evidence>
<evidence type="ECO:0000256" key="7">
    <source>
        <dbReference type="SAM" id="Phobius"/>
    </source>
</evidence>
<feature type="transmembrane region" description="Helical" evidence="7">
    <location>
        <begin position="553"/>
        <end position="571"/>
    </location>
</feature>
<comment type="subcellular location">
    <subcellularLocation>
        <location evidence="1">Membrane</location>
        <topology evidence="1">Multi-pass membrane protein</topology>
    </subcellularLocation>
</comment>
<feature type="compositionally biased region" description="Polar residues" evidence="6">
    <location>
        <begin position="23"/>
        <end position="32"/>
    </location>
</feature>
<evidence type="ECO:0000256" key="3">
    <source>
        <dbReference type="ARBA" id="ARBA00022692"/>
    </source>
</evidence>
<accession>A0A8H7I9Y0</accession>
<feature type="transmembrane region" description="Helical" evidence="7">
    <location>
        <begin position="484"/>
        <end position="508"/>
    </location>
</feature>
<feature type="transmembrane region" description="Helical" evidence="7">
    <location>
        <begin position="446"/>
        <end position="464"/>
    </location>
</feature>
<evidence type="ECO:0000256" key="4">
    <source>
        <dbReference type="ARBA" id="ARBA00022989"/>
    </source>
</evidence>
<dbReference type="GO" id="GO:0022857">
    <property type="term" value="F:transmembrane transporter activity"/>
    <property type="evidence" value="ECO:0007669"/>
    <property type="project" value="InterPro"/>
</dbReference>
<evidence type="ECO:0000256" key="2">
    <source>
        <dbReference type="ARBA" id="ARBA00022448"/>
    </source>
</evidence>
<evidence type="ECO:0000256" key="6">
    <source>
        <dbReference type="SAM" id="MobiDB-lite"/>
    </source>
</evidence>
<evidence type="ECO:0000256" key="5">
    <source>
        <dbReference type="ARBA" id="ARBA00023136"/>
    </source>
</evidence>
<protein>
    <submittedName>
        <fullName evidence="8">Major Facilitator Superfamily</fullName>
    </submittedName>
</protein>
<dbReference type="Gene3D" id="1.20.1250.20">
    <property type="entry name" value="MFS general substrate transporter like domains"/>
    <property type="match status" value="1"/>
</dbReference>
<dbReference type="Pfam" id="PF07690">
    <property type="entry name" value="MFS_1"/>
    <property type="match status" value="1"/>
</dbReference>
<dbReference type="PANTHER" id="PTHR23504">
    <property type="entry name" value="MAJOR FACILITATOR SUPERFAMILY DOMAIN-CONTAINING PROTEIN 10"/>
    <property type="match status" value="1"/>
</dbReference>
<gene>
    <name evidence="8" type="ORF">RHS01_06910</name>
</gene>
<dbReference type="EMBL" id="JACYCF010000013">
    <property type="protein sequence ID" value="KAF8753309.1"/>
    <property type="molecule type" value="Genomic_DNA"/>
</dbReference>
<feature type="compositionally biased region" description="Low complexity" evidence="6">
    <location>
        <begin position="303"/>
        <end position="316"/>
    </location>
</feature>
<dbReference type="GO" id="GO:0016020">
    <property type="term" value="C:membrane"/>
    <property type="evidence" value="ECO:0007669"/>
    <property type="project" value="UniProtKB-SubCell"/>
</dbReference>
<feature type="transmembrane region" description="Helical" evidence="7">
    <location>
        <begin position="78"/>
        <end position="100"/>
    </location>
</feature>
<keyword evidence="4 7" id="KW-1133">Transmembrane helix</keyword>
<evidence type="ECO:0000256" key="1">
    <source>
        <dbReference type="ARBA" id="ARBA00004141"/>
    </source>
</evidence>